<dbReference type="STRING" id="1121131.SAMN02745229_01756"/>
<feature type="domain" description="Metallo-beta-lactamase" evidence="5">
    <location>
        <begin position="37"/>
        <end position="205"/>
    </location>
</feature>
<keyword evidence="3" id="KW-0378">Hydrolase</keyword>
<dbReference type="EMBL" id="FQXK01000013">
    <property type="protein sequence ID" value="SHI15909.1"/>
    <property type="molecule type" value="Genomic_DNA"/>
</dbReference>
<dbReference type="SMART" id="SM00849">
    <property type="entry name" value="Lactamase_B"/>
    <property type="match status" value="1"/>
</dbReference>
<evidence type="ECO:0000256" key="3">
    <source>
        <dbReference type="ARBA" id="ARBA00022801"/>
    </source>
</evidence>
<dbReference type="GO" id="GO:0016787">
    <property type="term" value="F:hydrolase activity"/>
    <property type="evidence" value="ECO:0007669"/>
    <property type="project" value="UniProtKB-KW"/>
</dbReference>
<evidence type="ECO:0000259" key="5">
    <source>
        <dbReference type="SMART" id="SM00849"/>
    </source>
</evidence>
<evidence type="ECO:0000256" key="1">
    <source>
        <dbReference type="ARBA" id="ARBA00001947"/>
    </source>
</evidence>
<keyword evidence="7" id="KW-1185">Reference proteome</keyword>
<gene>
    <name evidence="6" type="ORF">SAMN02745229_01756</name>
</gene>
<dbReference type="InterPro" id="IPR036866">
    <property type="entry name" value="RibonucZ/Hydroxyglut_hydro"/>
</dbReference>
<evidence type="ECO:0000256" key="4">
    <source>
        <dbReference type="ARBA" id="ARBA00022833"/>
    </source>
</evidence>
<keyword evidence="4" id="KW-0862">Zinc</keyword>
<dbReference type="Gene3D" id="3.60.15.10">
    <property type="entry name" value="Ribonuclease Z/Hydroxyacylglutathione hydrolase-like"/>
    <property type="match status" value="1"/>
</dbReference>
<dbReference type="CDD" id="cd06262">
    <property type="entry name" value="metallo-hydrolase-like_MBL-fold"/>
    <property type="match status" value="1"/>
</dbReference>
<proteinExistence type="predicted"/>
<dbReference type="InterPro" id="IPR001279">
    <property type="entry name" value="Metallo-B-lactamas"/>
</dbReference>
<organism evidence="6 7">
    <name type="scientific">Butyrivibrio fibrisolvens DSM 3071</name>
    <dbReference type="NCBI Taxonomy" id="1121131"/>
    <lineage>
        <taxon>Bacteria</taxon>
        <taxon>Bacillati</taxon>
        <taxon>Bacillota</taxon>
        <taxon>Clostridia</taxon>
        <taxon>Lachnospirales</taxon>
        <taxon>Lachnospiraceae</taxon>
        <taxon>Butyrivibrio</taxon>
    </lineage>
</organism>
<name>A0A1M5YVE4_BUTFI</name>
<dbReference type="GeneID" id="89510016"/>
<evidence type="ECO:0000256" key="2">
    <source>
        <dbReference type="ARBA" id="ARBA00022723"/>
    </source>
</evidence>
<reference evidence="7" key="1">
    <citation type="submission" date="2016-11" db="EMBL/GenBank/DDBJ databases">
        <authorList>
            <person name="Varghese N."/>
            <person name="Submissions S."/>
        </authorList>
    </citation>
    <scope>NUCLEOTIDE SEQUENCE [LARGE SCALE GENOMIC DNA]</scope>
    <source>
        <strain evidence="7">DSM 3071</strain>
    </source>
</reference>
<dbReference type="PANTHER" id="PTHR46233:SF3">
    <property type="entry name" value="HYDROXYACYLGLUTATHIONE HYDROLASE GLOC"/>
    <property type="match status" value="1"/>
</dbReference>
<comment type="cofactor">
    <cofactor evidence="1">
        <name>Zn(2+)</name>
        <dbReference type="ChEBI" id="CHEBI:29105"/>
    </cofactor>
</comment>
<dbReference type="AlphaFoldDB" id="A0A1M5YVE4"/>
<dbReference type="SUPFAM" id="SSF56281">
    <property type="entry name" value="Metallo-hydrolase/oxidoreductase"/>
    <property type="match status" value="1"/>
</dbReference>
<evidence type="ECO:0000313" key="7">
    <source>
        <dbReference type="Proteomes" id="UP000184278"/>
    </source>
</evidence>
<dbReference type="Pfam" id="PF00753">
    <property type="entry name" value="Lactamase_B"/>
    <property type="match status" value="1"/>
</dbReference>
<dbReference type="Proteomes" id="UP000184278">
    <property type="component" value="Unassembled WGS sequence"/>
</dbReference>
<protein>
    <submittedName>
        <fullName evidence="6">Glyoxylase, beta-lactamase superfamily II</fullName>
    </submittedName>
</protein>
<dbReference type="InterPro" id="IPR051453">
    <property type="entry name" value="MBL_Glyoxalase_II"/>
</dbReference>
<dbReference type="PANTHER" id="PTHR46233">
    <property type="entry name" value="HYDROXYACYLGLUTATHIONE HYDROLASE GLOC"/>
    <property type="match status" value="1"/>
</dbReference>
<dbReference type="RefSeq" id="WP_207649285.1">
    <property type="nucleotide sequence ID" value="NZ_FQXK01000013.1"/>
</dbReference>
<dbReference type="GO" id="GO:0046872">
    <property type="term" value="F:metal ion binding"/>
    <property type="evidence" value="ECO:0007669"/>
    <property type="project" value="UniProtKB-KW"/>
</dbReference>
<keyword evidence="2" id="KW-0479">Metal-binding</keyword>
<sequence>MNINIKVGMVTLGPVQTNCYFVFNAADPEEPTKSDAPIPCIVFDPADKGDLLYEKLTQNNLKVELILLTHGHFDHMSGADDLRKLSGAQVWCWEKEDDLCQDPDANLSYDFIGKSITIKPDRLLRDGEIIEAAGLKCRLIGTPGHTVGSCCYSFDDDKVLISGDTLFEGSVGRTDFPGGSASTLVRSVKEKLFELSDDTIVYPGHGGGTTIGDEKQYNPYIR</sequence>
<evidence type="ECO:0000313" key="6">
    <source>
        <dbReference type="EMBL" id="SHI15909.1"/>
    </source>
</evidence>
<accession>A0A1M5YVE4</accession>